<evidence type="ECO:0000256" key="2">
    <source>
        <dbReference type="SAM" id="SignalP"/>
    </source>
</evidence>
<sequence>MLKAGVRTLAGVLVALALGAGPAHAQGADPLAPGPYGYKKIEYSAGNLMITIPPANGTASQTFPQPLEGSIIYPDTPGPWKVLVFMHGRHSTCITGTGGESSPPITSPDVTCDDTDNPDGTENTTKIQSWQGYDYLSTNLASHGYVVMSVSANTIVSFDNTFSYDAGANARSQVLAASLDLLYRWNNGEGPVVAGDDYHTVGTKLTGKMEMQRVGLMGHSRGGEGVTDFIRFNRLRPSGRIYNLQAVMALAPIDSQKQVPLGTNFGVILPACDGDVSTLSGANAYERSKYPNGADAFAKVQFYVQGADHNYFNTIWTNDDGASYSGTGSGADVACGEDKPNSIRLFPADQRKVGLGLMAAFLRDYLGMEKQFEPMMTGAAGLPASACPTLRGVACSEEVKTSYIAPAAQRQDIIKPEASMYGTVPTPLVSADSAGGELTATGFATFDACNEDRDQITGVQIKPCPTNPSPNSTTSTNRSYGRQLTLAWDGPAALRAELAGSARNAARFGALSLRAAVNFGDLRNPISNGTNPASAMQDFDVVLIDRAGKESSVRAARYGTALEPSLGSFRRHVVLNGLRIPLTAFSGVDLTDLRAVELRFGAATARGSIQLADVAFQEPPAATAPAPDAASVAPLASAPDAASVAPLPGPKRVDGIAVSGVTTVPSKTACADSTAPRSSVAALRLTGGRLVASGTASDTGCHAAGRLAARAGKLGRVQISVTRSVAGRCQFLRASGRLTAATSCSAPLALIAKGAKRWSLKSAAKLPAGTYTVRIQAIDARGNLEPAKTRTLRAG</sequence>
<protein>
    <recommendedName>
        <fullName evidence="5">Alpha/beta hydrolase</fullName>
    </recommendedName>
</protein>
<evidence type="ECO:0008006" key="5">
    <source>
        <dbReference type="Google" id="ProtNLM"/>
    </source>
</evidence>
<proteinExistence type="predicted"/>
<comment type="caution">
    <text evidence="3">The sequence shown here is derived from an EMBL/GenBank/DDBJ whole genome shotgun (WGS) entry which is preliminary data.</text>
</comment>
<evidence type="ECO:0000313" key="4">
    <source>
        <dbReference type="Proteomes" id="UP001149140"/>
    </source>
</evidence>
<gene>
    <name evidence="3" type="ORF">OM076_37990</name>
</gene>
<feature type="signal peptide" evidence="2">
    <location>
        <begin position="1"/>
        <end position="25"/>
    </location>
</feature>
<dbReference type="InterPro" id="IPR029058">
    <property type="entry name" value="AB_hydrolase_fold"/>
</dbReference>
<dbReference type="SUPFAM" id="SSF53474">
    <property type="entry name" value="alpha/beta-Hydrolases"/>
    <property type="match status" value="1"/>
</dbReference>
<dbReference type="Gene3D" id="3.40.50.1820">
    <property type="entry name" value="alpha/beta hydrolase"/>
    <property type="match status" value="1"/>
</dbReference>
<reference evidence="3" key="1">
    <citation type="submission" date="2022-10" db="EMBL/GenBank/DDBJ databases">
        <title>The WGS of Solirubrobacter ginsenosidimutans DSM 21036.</title>
        <authorList>
            <person name="Jiang Z."/>
        </authorList>
    </citation>
    <scope>NUCLEOTIDE SEQUENCE</scope>
    <source>
        <strain evidence="3">DSM 21036</strain>
    </source>
</reference>
<name>A0A9X3N762_9ACTN</name>
<dbReference type="EMBL" id="JAPDOD010000058">
    <property type="protein sequence ID" value="MDA0166118.1"/>
    <property type="molecule type" value="Genomic_DNA"/>
</dbReference>
<organism evidence="3 4">
    <name type="scientific">Solirubrobacter ginsenosidimutans</name>
    <dbReference type="NCBI Taxonomy" id="490573"/>
    <lineage>
        <taxon>Bacteria</taxon>
        <taxon>Bacillati</taxon>
        <taxon>Actinomycetota</taxon>
        <taxon>Thermoleophilia</taxon>
        <taxon>Solirubrobacterales</taxon>
        <taxon>Solirubrobacteraceae</taxon>
        <taxon>Solirubrobacter</taxon>
    </lineage>
</organism>
<feature type="chain" id="PRO_5040917347" description="Alpha/beta hydrolase" evidence="2">
    <location>
        <begin position="26"/>
        <end position="795"/>
    </location>
</feature>
<dbReference type="Proteomes" id="UP001149140">
    <property type="component" value="Unassembled WGS sequence"/>
</dbReference>
<feature type="region of interest" description="Disordered" evidence="1">
    <location>
        <begin position="459"/>
        <end position="478"/>
    </location>
</feature>
<evidence type="ECO:0000256" key="1">
    <source>
        <dbReference type="SAM" id="MobiDB-lite"/>
    </source>
</evidence>
<evidence type="ECO:0000313" key="3">
    <source>
        <dbReference type="EMBL" id="MDA0166118.1"/>
    </source>
</evidence>
<keyword evidence="4" id="KW-1185">Reference proteome</keyword>
<dbReference type="AlphaFoldDB" id="A0A9X3N762"/>
<keyword evidence="2" id="KW-0732">Signal</keyword>
<accession>A0A9X3N762</accession>
<feature type="region of interest" description="Disordered" evidence="1">
    <location>
        <begin position="95"/>
        <end position="123"/>
    </location>
</feature>